<dbReference type="Gene3D" id="3.40.50.1820">
    <property type="entry name" value="alpha/beta hydrolase"/>
    <property type="match status" value="1"/>
</dbReference>
<dbReference type="RefSeq" id="XP_007726347.1">
    <property type="nucleotide sequence ID" value="XM_007728157.1"/>
</dbReference>
<dbReference type="STRING" id="1182541.W9Y338"/>
<dbReference type="EMBL" id="AMWN01000006">
    <property type="protein sequence ID" value="EXJ83661.1"/>
    <property type="molecule type" value="Genomic_DNA"/>
</dbReference>
<sequence length="288" mass="31345">MASKAHLCSATTWGSPLAPKTAVLIHGLSSNSQCWVTVAPELVKQGYYVIAPDLLGHGLAARSNTYERDDLVEDILPQVSHRYIDLLIGHSLGGPVSLGLYPHLKTKPKRFVLVDPVSSHPLHLAMSLLTRRQSHSISPHKLTPHPQALELSESEIEVIMRSDLENIKTRTSPQQFQERFPSWDPVTCVVKSMAVALADAEAVEYIGTKYRPWSCTKDLPPAASDGVEMVIIGADPLKDAVFKPAQADALARSHPDIKCIVAAGAGHSIQRDDPKSIVRAALEPLESL</sequence>
<proteinExistence type="predicted"/>
<dbReference type="Pfam" id="PF12697">
    <property type="entry name" value="Abhydrolase_6"/>
    <property type="match status" value="1"/>
</dbReference>
<dbReference type="SUPFAM" id="SSF53474">
    <property type="entry name" value="alpha/beta-Hydrolases"/>
    <property type="match status" value="1"/>
</dbReference>
<dbReference type="OrthoDB" id="408373at2759"/>
<evidence type="ECO:0000259" key="1">
    <source>
        <dbReference type="Pfam" id="PF12697"/>
    </source>
</evidence>
<dbReference type="InterPro" id="IPR050266">
    <property type="entry name" value="AB_hydrolase_sf"/>
</dbReference>
<comment type="caution">
    <text evidence="2">The sequence shown here is derived from an EMBL/GenBank/DDBJ whole genome shotgun (WGS) entry which is preliminary data.</text>
</comment>
<dbReference type="Proteomes" id="UP000019484">
    <property type="component" value="Unassembled WGS sequence"/>
</dbReference>
<dbReference type="HOGENOM" id="CLU_020336_31_1_1"/>
<name>W9Y338_9EURO</name>
<dbReference type="AlphaFoldDB" id="W9Y338"/>
<dbReference type="PANTHER" id="PTHR43798">
    <property type="entry name" value="MONOACYLGLYCEROL LIPASE"/>
    <property type="match status" value="1"/>
</dbReference>
<dbReference type="GeneID" id="19162146"/>
<protein>
    <recommendedName>
        <fullName evidence="1">AB hydrolase-1 domain-containing protein</fullName>
    </recommendedName>
</protein>
<dbReference type="InterPro" id="IPR000073">
    <property type="entry name" value="AB_hydrolase_1"/>
</dbReference>
<accession>W9Y338</accession>
<dbReference type="InterPro" id="IPR029058">
    <property type="entry name" value="AB_hydrolase_fold"/>
</dbReference>
<gene>
    <name evidence="2" type="ORF">A1O1_07285</name>
</gene>
<keyword evidence="3" id="KW-1185">Reference proteome</keyword>
<evidence type="ECO:0000313" key="2">
    <source>
        <dbReference type="EMBL" id="EXJ83661.1"/>
    </source>
</evidence>
<organism evidence="2 3">
    <name type="scientific">Capronia coronata CBS 617.96</name>
    <dbReference type="NCBI Taxonomy" id="1182541"/>
    <lineage>
        <taxon>Eukaryota</taxon>
        <taxon>Fungi</taxon>
        <taxon>Dikarya</taxon>
        <taxon>Ascomycota</taxon>
        <taxon>Pezizomycotina</taxon>
        <taxon>Eurotiomycetes</taxon>
        <taxon>Chaetothyriomycetidae</taxon>
        <taxon>Chaetothyriales</taxon>
        <taxon>Herpotrichiellaceae</taxon>
        <taxon>Capronia</taxon>
    </lineage>
</organism>
<dbReference type="PRINTS" id="PR00111">
    <property type="entry name" value="ABHYDROLASE"/>
</dbReference>
<feature type="domain" description="AB hydrolase-1" evidence="1">
    <location>
        <begin position="23"/>
        <end position="279"/>
    </location>
</feature>
<reference evidence="2 3" key="1">
    <citation type="submission" date="2013-03" db="EMBL/GenBank/DDBJ databases">
        <title>The Genome Sequence of Capronia coronata CBS 617.96.</title>
        <authorList>
            <consortium name="The Broad Institute Genomics Platform"/>
            <person name="Cuomo C."/>
            <person name="de Hoog S."/>
            <person name="Gorbushina A."/>
            <person name="Walker B."/>
            <person name="Young S.K."/>
            <person name="Zeng Q."/>
            <person name="Gargeya S."/>
            <person name="Fitzgerald M."/>
            <person name="Haas B."/>
            <person name="Abouelleil A."/>
            <person name="Allen A.W."/>
            <person name="Alvarado L."/>
            <person name="Arachchi H.M."/>
            <person name="Berlin A.M."/>
            <person name="Chapman S.B."/>
            <person name="Gainer-Dewar J."/>
            <person name="Goldberg J."/>
            <person name="Griggs A."/>
            <person name="Gujja S."/>
            <person name="Hansen M."/>
            <person name="Howarth C."/>
            <person name="Imamovic A."/>
            <person name="Ireland A."/>
            <person name="Larimer J."/>
            <person name="McCowan C."/>
            <person name="Murphy C."/>
            <person name="Pearson M."/>
            <person name="Poon T.W."/>
            <person name="Priest M."/>
            <person name="Roberts A."/>
            <person name="Saif S."/>
            <person name="Shea T."/>
            <person name="Sisk P."/>
            <person name="Sykes S."/>
            <person name="Wortman J."/>
            <person name="Nusbaum C."/>
            <person name="Birren B."/>
        </authorList>
    </citation>
    <scope>NUCLEOTIDE SEQUENCE [LARGE SCALE GENOMIC DNA]</scope>
    <source>
        <strain evidence="2 3">CBS 617.96</strain>
    </source>
</reference>
<evidence type="ECO:0000313" key="3">
    <source>
        <dbReference type="Proteomes" id="UP000019484"/>
    </source>
</evidence>